<organism evidence="2 3">
    <name type="scientific">Marinirhabdus gelatinilytica</name>
    <dbReference type="NCBI Taxonomy" id="1703343"/>
    <lineage>
        <taxon>Bacteria</taxon>
        <taxon>Pseudomonadati</taxon>
        <taxon>Bacteroidota</taxon>
        <taxon>Flavobacteriia</taxon>
        <taxon>Flavobacteriales</taxon>
        <taxon>Flavobacteriaceae</taxon>
    </lineage>
</organism>
<evidence type="ECO:0000313" key="2">
    <source>
        <dbReference type="EMBL" id="RDK85224.1"/>
    </source>
</evidence>
<name>A0A370QA36_9FLAO</name>
<sequence>MQQLLFTFIILTSLTAIGQSQKTYSLQPESSTIQWLGSYTFLMSEHKGTVQFKEGELYTTNGNITGGQFTIDMTTITNPEYRDKGVGPVDHLRNEDFFDVSRYPVCYLKITSVEYFTENNKHKFLADLTIKDVTKSIEFWGTAHPEIQQLTTQFKIDRTRWGIVHNNKIKEHAISEAIAFDVTLQFKANTL</sequence>
<dbReference type="PANTHER" id="PTHR34406:SF1">
    <property type="entry name" value="PROTEIN YCEI"/>
    <property type="match status" value="1"/>
</dbReference>
<protein>
    <submittedName>
        <fullName evidence="2">Polyisoprenoid-binding protein YceI</fullName>
    </submittedName>
</protein>
<dbReference type="InterPro" id="IPR007372">
    <property type="entry name" value="Lipid/polyisoprenoid-bd_YceI"/>
</dbReference>
<dbReference type="InterPro" id="IPR036761">
    <property type="entry name" value="TTHA0802/YceI-like_sf"/>
</dbReference>
<dbReference type="EMBL" id="QRAO01000003">
    <property type="protein sequence ID" value="RDK85224.1"/>
    <property type="molecule type" value="Genomic_DNA"/>
</dbReference>
<dbReference type="PANTHER" id="PTHR34406">
    <property type="entry name" value="PROTEIN YCEI"/>
    <property type="match status" value="1"/>
</dbReference>
<dbReference type="Pfam" id="PF04264">
    <property type="entry name" value="YceI"/>
    <property type="match status" value="1"/>
</dbReference>
<dbReference type="SUPFAM" id="SSF101874">
    <property type="entry name" value="YceI-like"/>
    <property type="match status" value="1"/>
</dbReference>
<gene>
    <name evidence="2" type="ORF">C8D94_10342</name>
</gene>
<dbReference type="RefSeq" id="WP_115123660.1">
    <property type="nucleotide sequence ID" value="NZ_QRAO01000003.1"/>
</dbReference>
<feature type="domain" description="Lipid/polyisoprenoid-binding YceI-like" evidence="1">
    <location>
        <begin position="23"/>
        <end position="187"/>
    </location>
</feature>
<dbReference type="OrthoDB" id="951410at2"/>
<dbReference type="SMART" id="SM00867">
    <property type="entry name" value="YceI"/>
    <property type="match status" value="1"/>
</dbReference>
<evidence type="ECO:0000313" key="3">
    <source>
        <dbReference type="Proteomes" id="UP000255317"/>
    </source>
</evidence>
<reference evidence="2 3" key="1">
    <citation type="submission" date="2018-07" db="EMBL/GenBank/DDBJ databases">
        <title>Genomic Encyclopedia of Type Strains, Phase IV (KMG-IV): sequencing the most valuable type-strain genomes for metagenomic binning, comparative biology and taxonomic classification.</title>
        <authorList>
            <person name="Goeker M."/>
        </authorList>
    </citation>
    <scope>NUCLEOTIDE SEQUENCE [LARGE SCALE GENOMIC DNA]</scope>
    <source>
        <strain evidence="2 3">DSM 101478</strain>
    </source>
</reference>
<dbReference type="AlphaFoldDB" id="A0A370QA36"/>
<accession>A0A370QA36</accession>
<dbReference type="Gene3D" id="2.40.128.110">
    <property type="entry name" value="Lipid/polyisoprenoid-binding, YceI-like"/>
    <property type="match status" value="1"/>
</dbReference>
<comment type="caution">
    <text evidence="2">The sequence shown here is derived from an EMBL/GenBank/DDBJ whole genome shotgun (WGS) entry which is preliminary data.</text>
</comment>
<proteinExistence type="predicted"/>
<evidence type="ECO:0000259" key="1">
    <source>
        <dbReference type="SMART" id="SM00867"/>
    </source>
</evidence>
<dbReference type="Proteomes" id="UP000255317">
    <property type="component" value="Unassembled WGS sequence"/>
</dbReference>
<keyword evidence="3" id="KW-1185">Reference proteome</keyword>